<feature type="domain" description="M23ase beta-sheet core" evidence="3">
    <location>
        <begin position="113"/>
        <end position="207"/>
    </location>
</feature>
<dbReference type="GO" id="GO:0004222">
    <property type="term" value="F:metalloendopeptidase activity"/>
    <property type="evidence" value="ECO:0007669"/>
    <property type="project" value="TreeGrafter"/>
</dbReference>
<organism evidence="4 5">
    <name type="scientific">Phytoactinopolyspora halotolerans</name>
    <dbReference type="NCBI Taxonomy" id="1981512"/>
    <lineage>
        <taxon>Bacteria</taxon>
        <taxon>Bacillati</taxon>
        <taxon>Actinomycetota</taxon>
        <taxon>Actinomycetes</taxon>
        <taxon>Jiangellales</taxon>
        <taxon>Jiangellaceae</taxon>
        <taxon>Phytoactinopolyspora</taxon>
    </lineage>
</organism>
<dbReference type="PANTHER" id="PTHR21666">
    <property type="entry name" value="PEPTIDASE-RELATED"/>
    <property type="match status" value="1"/>
</dbReference>
<keyword evidence="5" id="KW-1185">Reference proteome</keyword>
<dbReference type="PANTHER" id="PTHR21666:SF289">
    <property type="entry name" value="L-ALA--D-GLU ENDOPEPTIDASE"/>
    <property type="match status" value="1"/>
</dbReference>
<dbReference type="AlphaFoldDB" id="A0A6L9S386"/>
<accession>A0A6L9S386</accession>
<dbReference type="InterPro" id="IPR011055">
    <property type="entry name" value="Dup_hybrid_motif"/>
</dbReference>
<dbReference type="RefSeq" id="WP_163733595.1">
    <property type="nucleotide sequence ID" value="NZ_JAAGOA010000003.1"/>
</dbReference>
<dbReference type="SUPFAM" id="SSF51261">
    <property type="entry name" value="Duplicated hybrid motif"/>
    <property type="match status" value="1"/>
</dbReference>
<feature type="compositionally biased region" description="Basic and acidic residues" evidence="2">
    <location>
        <begin position="61"/>
        <end position="80"/>
    </location>
</feature>
<evidence type="ECO:0000256" key="2">
    <source>
        <dbReference type="SAM" id="MobiDB-lite"/>
    </source>
</evidence>
<gene>
    <name evidence="4" type="ORF">G1H10_04995</name>
</gene>
<evidence type="ECO:0000256" key="1">
    <source>
        <dbReference type="ARBA" id="ARBA00022729"/>
    </source>
</evidence>
<reference evidence="4 5" key="1">
    <citation type="submission" date="2020-02" db="EMBL/GenBank/DDBJ databases">
        <authorList>
            <person name="Li X.-J."/>
            <person name="Han X.-M."/>
        </authorList>
    </citation>
    <scope>NUCLEOTIDE SEQUENCE [LARGE SCALE GENOMIC DNA]</scope>
    <source>
        <strain evidence="4 5">CCTCC AB 2017055</strain>
    </source>
</reference>
<evidence type="ECO:0000313" key="5">
    <source>
        <dbReference type="Proteomes" id="UP000475214"/>
    </source>
</evidence>
<protein>
    <submittedName>
        <fullName evidence="4">M23 family metallopeptidase</fullName>
    </submittedName>
</protein>
<dbReference type="Proteomes" id="UP000475214">
    <property type="component" value="Unassembled WGS sequence"/>
</dbReference>
<name>A0A6L9S386_9ACTN</name>
<proteinExistence type="predicted"/>
<dbReference type="InterPro" id="IPR016047">
    <property type="entry name" value="M23ase_b-sheet_dom"/>
</dbReference>
<evidence type="ECO:0000313" key="4">
    <source>
        <dbReference type="EMBL" id="NED99518.1"/>
    </source>
</evidence>
<dbReference type="EMBL" id="JAAGOA010000003">
    <property type="protein sequence ID" value="NED99518.1"/>
    <property type="molecule type" value="Genomic_DNA"/>
</dbReference>
<dbReference type="Gene3D" id="2.70.70.10">
    <property type="entry name" value="Glucose Permease (Domain IIA)"/>
    <property type="match status" value="1"/>
</dbReference>
<dbReference type="CDD" id="cd12797">
    <property type="entry name" value="M23_peptidase"/>
    <property type="match status" value="1"/>
</dbReference>
<dbReference type="InterPro" id="IPR050570">
    <property type="entry name" value="Cell_wall_metabolism_enzyme"/>
</dbReference>
<feature type="compositionally biased region" description="Low complexity" evidence="2">
    <location>
        <begin position="1"/>
        <end position="14"/>
    </location>
</feature>
<dbReference type="Pfam" id="PF01551">
    <property type="entry name" value="Peptidase_M23"/>
    <property type="match status" value="1"/>
</dbReference>
<keyword evidence="1" id="KW-0732">Signal</keyword>
<feature type="region of interest" description="Disordered" evidence="2">
    <location>
        <begin position="1"/>
        <end position="80"/>
    </location>
</feature>
<evidence type="ECO:0000259" key="3">
    <source>
        <dbReference type="Pfam" id="PF01551"/>
    </source>
</evidence>
<comment type="caution">
    <text evidence="4">The sequence shown here is derived from an EMBL/GenBank/DDBJ whole genome shotgun (WGS) entry which is preliminary data.</text>
</comment>
<feature type="compositionally biased region" description="Polar residues" evidence="2">
    <location>
        <begin position="34"/>
        <end position="60"/>
    </location>
</feature>
<sequence>MAAAASGALAMPHASGTSGSDTETIDAVPERPMTTMSNSGALDSISNAGESLTSEANETASEAHDGLVRQQRQEAAEAAARAERERKRWVSPVTASYRISAGFGSSGSMWSGTHTGVDLAAAHGAEVRAVSSGEIIFAGWDGSYGQKIAIRHWDGTVTWYGHLSRIVQASGSVEPGTVIGRVGSTGNSTGPHLHLEVRPHDGDPVNPQAWLSEQGLSL</sequence>